<keyword evidence="6 7" id="KW-0520">NAD</keyword>
<feature type="binding site" evidence="7">
    <location>
        <position position="115"/>
    </location>
    <ligand>
        <name>L-glutamine</name>
        <dbReference type="ChEBI" id="CHEBI:58359"/>
    </ligand>
</feature>
<evidence type="ECO:0000313" key="11">
    <source>
        <dbReference type="EMBL" id="HGY40389.1"/>
    </source>
</evidence>
<accession>A0A7V4TJF6</accession>
<dbReference type="EC" id="6.3.5.1" evidence="7 8"/>
<comment type="caution">
    <text evidence="11">The sequence shown here is derived from an EMBL/GenBank/DDBJ whole genome shotgun (WGS) entry which is preliminary data.</text>
</comment>
<dbReference type="InterPro" id="IPR014445">
    <property type="entry name" value="Gln-dep_NAD_synthase"/>
</dbReference>
<dbReference type="PANTHER" id="PTHR23090">
    <property type="entry name" value="NH 3 /GLUTAMINE-DEPENDENT NAD + SYNTHETASE"/>
    <property type="match status" value="1"/>
</dbReference>
<reference evidence="11" key="1">
    <citation type="journal article" date="2020" name="mSystems">
        <title>Genome- and Community-Level Interaction Insights into Carbon Utilization and Element Cycling Functions of Hydrothermarchaeota in Hydrothermal Sediment.</title>
        <authorList>
            <person name="Zhou Z."/>
            <person name="Liu Y."/>
            <person name="Xu W."/>
            <person name="Pan J."/>
            <person name="Luo Z.H."/>
            <person name="Li M."/>
        </authorList>
    </citation>
    <scope>NUCLEOTIDE SEQUENCE [LARGE SCALE GENOMIC DNA]</scope>
    <source>
        <strain evidence="11">SpSt-82</strain>
    </source>
</reference>
<keyword evidence="4 7" id="KW-0547">Nucleotide-binding</keyword>
<dbReference type="PIRSF" id="PIRSF006630">
    <property type="entry name" value="NADS_GAT"/>
    <property type="match status" value="1"/>
</dbReference>
<feature type="binding site" evidence="7">
    <location>
        <begin position="292"/>
        <end position="299"/>
    </location>
    <ligand>
        <name>ATP</name>
        <dbReference type="ChEBI" id="CHEBI:30616"/>
    </ligand>
</feature>
<gene>
    <name evidence="7" type="primary">nadE</name>
    <name evidence="11" type="ORF">ENW11_11380</name>
</gene>
<dbReference type="SUPFAM" id="SSF56317">
    <property type="entry name" value="Carbon-nitrogen hydrolase"/>
    <property type="match status" value="1"/>
</dbReference>
<feature type="active site" description="Nucleophile; for glutaminase activity" evidence="7">
    <location>
        <position position="145"/>
    </location>
</feature>
<dbReference type="GO" id="GO:0005737">
    <property type="term" value="C:cytoplasm"/>
    <property type="evidence" value="ECO:0007669"/>
    <property type="project" value="InterPro"/>
</dbReference>
<dbReference type="GO" id="GO:0008795">
    <property type="term" value="F:NAD+ synthase activity"/>
    <property type="evidence" value="ECO:0007669"/>
    <property type="project" value="UniProtKB-UniRule"/>
</dbReference>
<comment type="similarity">
    <text evidence="2 7 8">In the C-terminal section; belongs to the NAD synthetase family.</text>
</comment>
<feature type="binding site" evidence="7">
    <location>
        <position position="513"/>
    </location>
    <ligand>
        <name>deamido-NAD(+)</name>
        <dbReference type="ChEBI" id="CHEBI:58437"/>
        <note>ligand shared between two neighboring subunits</note>
    </ligand>
</feature>
<evidence type="ECO:0000256" key="1">
    <source>
        <dbReference type="ARBA" id="ARBA00005188"/>
    </source>
</evidence>
<dbReference type="Gene3D" id="3.40.50.620">
    <property type="entry name" value="HUPs"/>
    <property type="match status" value="1"/>
</dbReference>
<dbReference type="PANTHER" id="PTHR23090:SF9">
    <property type="entry name" value="GLUTAMINE-DEPENDENT NAD(+) SYNTHETASE"/>
    <property type="match status" value="1"/>
</dbReference>
<protein>
    <recommendedName>
        <fullName evidence="7 8">Glutamine-dependent NAD(+) synthetase</fullName>
        <ecNumber evidence="7 8">6.3.5.1</ecNumber>
    </recommendedName>
    <alternativeName>
        <fullName evidence="7 8">NAD(+) synthase [glutamine-hydrolyzing]</fullName>
    </alternativeName>
</protein>
<proteinExistence type="inferred from homology"/>
<feature type="binding site" evidence="7">
    <location>
        <position position="398"/>
    </location>
    <ligand>
        <name>ATP</name>
        <dbReference type="ChEBI" id="CHEBI:30616"/>
    </ligand>
</feature>
<evidence type="ECO:0000256" key="5">
    <source>
        <dbReference type="ARBA" id="ARBA00022840"/>
    </source>
</evidence>
<feature type="active site" description="For glutaminase activity" evidence="7">
    <location>
        <position position="109"/>
    </location>
</feature>
<comment type="function">
    <text evidence="7">Catalyzes the ATP-dependent amidation of deamido-NAD to form NAD. Uses L-glutamine as a nitrogen source.</text>
</comment>
<dbReference type="CDD" id="cd00553">
    <property type="entry name" value="NAD_synthase"/>
    <property type="match status" value="1"/>
</dbReference>
<dbReference type="PROSITE" id="PS50263">
    <property type="entry name" value="CN_HYDROLASE"/>
    <property type="match status" value="1"/>
</dbReference>
<dbReference type="RefSeq" id="WP_026137374.1">
    <property type="nucleotide sequence ID" value="NZ_CP187957.1"/>
</dbReference>
<evidence type="ECO:0000256" key="3">
    <source>
        <dbReference type="ARBA" id="ARBA00022598"/>
    </source>
</evidence>
<feature type="active site" description="Proton acceptor; for glutaminase activity" evidence="7">
    <location>
        <position position="41"/>
    </location>
</feature>
<evidence type="ECO:0000256" key="4">
    <source>
        <dbReference type="ARBA" id="ARBA00022741"/>
    </source>
</evidence>
<feature type="binding site" evidence="7">
    <location>
        <position position="182"/>
    </location>
    <ligand>
        <name>L-glutamine</name>
        <dbReference type="ChEBI" id="CHEBI:58359"/>
    </ligand>
</feature>
<dbReference type="SUPFAM" id="SSF52402">
    <property type="entry name" value="Adenine nucleotide alpha hydrolases-like"/>
    <property type="match status" value="1"/>
</dbReference>
<comment type="caution">
    <text evidence="7">Lacks conserved residue(s) required for the propagation of feature annotation.</text>
</comment>
<dbReference type="AlphaFoldDB" id="A0A7V4TJF6"/>
<dbReference type="InterPro" id="IPR014729">
    <property type="entry name" value="Rossmann-like_a/b/a_fold"/>
</dbReference>
<feature type="binding site" evidence="7">
    <location>
        <position position="188"/>
    </location>
    <ligand>
        <name>L-glutamine</name>
        <dbReference type="ChEBI" id="CHEBI:58359"/>
    </ligand>
</feature>
<sequence>MRIALWQMNPTVGDVRGNAEKILQGISWARAQRADLVVFPELSLVGYPPRDLLFREEMLRAVEEVLEEEIRPASQGIGVLLGAPVREEGKLYNSALLFFAGKLCARQDKTLLPNYDIFDEVRYFRSAKERKVVTFFGERLGLTICEDIWNDKDFWSRPRYDLDPLEDLFTQGATLLVNISASPYHFGKKRLRASMLSHIAQKYTCPLVYVNQVGGNDELVFDGSSLVLDAAGGIVWEGKSFAEDCTVIDTEGSLQAKNPSQVCEGIEEVYQALLLGIRDYFRKTGFKKALVGLSGGIDSSVVAALATFALGAENVTGVGMPSFYSSKESLEDAQALAEHLGIEFRVIPIGEIFSAYLRVLNPSGTPLVDLAEENLQARIRGSILMFISNREGYLVLSTGNKSELAMGYCTLYGDMSGGLDVLADVPKTTVYELARYINREREIIPRRVLVKAPSAELRPHQRDEDVLPPYGVLDPILKAYIEDNLSPEDIAALGFDEVVVKEVIRRVDQAEYKRRQAAPGLRVTTKAFGVGRRMPIAWKKGWE</sequence>
<keyword evidence="5 7" id="KW-0067">ATP-binding</keyword>
<dbReference type="InterPro" id="IPR003010">
    <property type="entry name" value="C-N_Hydrolase"/>
</dbReference>
<dbReference type="Pfam" id="PF00795">
    <property type="entry name" value="CN_hydrolase"/>
    <property type="match status" value="1"/>
</dbReference>
<dbReference type="GO" id="GO:0003952">
    <property type="term" value="F:NAD+ synthase (glutamine-hydrolyzing) activity"/>
    <property type="evidence" value="ECO:0007669"/>
    <property type="project" value="UniProtKB-UniRule"/>
</dbReference>
<comment type="similarity">
    <text evidence="9">Belongs to the NAD synthetase family.</text>
</comment>
<dbReference type="Pfam" id="PF02540">
    <property type="entry name" value="NAD_synthase"/>
    <property type="match status" value="1"/>
</dbReference>
<evidence type="ECO:0000256" key="9">
    <source>
        <dbReference type="RuleBase" id="RU003811"/>
    </source>
</evidence>
<dbReference type="CDD" id="cd07570">
    <property type="entry name" value="GAT_Gln-NAD-synth"/>
    <property type="match status" value="1"/>
</dbReference>
<dbReference type="EMBL" id="DTIY01000094">
    <property type="protein sequence ID" value="HGY40389.1"/>
    <property type="molecule type" value="Genomic_DNA"/>
</dbReference>
<evidence type="ECO:0000259" key="10">
    <source>
        <dbReference type="PROSITE" id="PS50263"/>
    </source>
</evidence>
<dbReference type="GO" id="GO:0004359">
    <property type="term" value="F:glutaminase activity"/>
    <property type="evidence" value="ECO:0007669"/>
    <property type="project" value="InterPro"/>
</dbReference>
<comment type="catalytic activity">
    <reaction evidence="7 8">
        <text>deamido-NAD(+) + L-glutamine + ATP + H2O = L-glutamate + AMP + diphosphate + NAD(+) + H(+)</text>
        <dbReference type="Rhea" id="RHEA:24384"/>
        <dbReference type="ChEBI" id="CHEBI:15377"/>
        <dbReference type="ChEBI" id="CHEBI:15378"/>
        <dbReference type="ChEBI" id="CHEBI:29985"/>
        <dbReference type="ChEBI" id="CHEBI:30616"/>
        <dbReference type="ChEBI" id="CHEBI:33019"/>
        <dbReference type="ChEBI" id="CHEBI:57540"/>
        <dbReference type="ChEBI" id="CHEBI:58359"/>
        <dbReference type="ChEBI" id="CHEBI:58437"/>
        <dbReference type="ChEBI" id="CHEBI:456215"/>
        <dbReference type="EC" id="6.3.5.1"/>
    </reaction>
</comment>
<name>A0A7V4TJF6_9BACT</name>
<evidence type="ECO:0000256" key="7">
    <source>
        <dbReference type="HAMAP-Rule" id="MF_02090"/>
    </source>
</evidence>
<dbReference type="InterPro" id="IPR003694">
    <property type="entry name" value="NAD_synthase"/>
</dbReference>
<organism evidence="11">
    <name type="scientific">Candidatus Caldatribacterium saccharofermentans</name>
    <dbReference type="NCBI Taxonomy" id="1454753"/>
    <lineage>
        <taxon>Bacteria</taxon>
        <taxon>Pseudomonadati</taxon>
        <taxon>Atribacterota</taxon>
        <taxon>Atribacteria</taxon>
        <taxon>Atribacterales</taxon>
        <taxon>Candidatus Caldatribacteriaceae</taxon>
        <taxon>Candidatus Caldatribacterium</taxon>
    </lineage>
</organism>
<keyword evidence="3 7" id="KW-0436">Ligase</keyword>
<dbReference type="InterPro" id="IPR022310">
    <property type="entry name" value="NAD/GMP_synthase"/>
</dbReference>
<dbReference type="UniPathway" id="UPA00253">
    <property type="reaction ID" value="UER00334"/>
</dbReference>
<evidence type="ECO:0000256" key="6">
    <source>
        <dbReference type="ARBA" id="ARBA00023027"/>
    </source>
</evidence>
<dbReference type="GO" id="GO:0009435">
    <property type="term" value="P:NAD+ biosynthetic process"/>
    <property type="evidence" value="ECO:0007669"/>
    <property type="project" value="UniProtKB-UniRule"/>
</dbReference>
<evidence type="ECO:0000256" key="8">
    <source>
        <dbReference type="PIRNR" id="PIRNR006630"/>
    </source>
</evidence>
<dbReference type="GO" id="GO:0005524">
    <property type="term" value="F:ATP binding"/>
    <property type="evidence" value="ECO:0007669"/>
    <property type="project" value="UniProtKB-UniRule"/>
</dbReference>
<feature type="domain" description="CN hydrolase" evidence="10">
    <location>
        <begin position="1"/>
        <end position="254"/>
    </location>
</feature>
<feature type="binding site" evidence="7">
    <location>
        <position position="374"/>
    </location>
    <ligand>
        <name>deamido-NAD(+)</name>
        <dbReference type="ChEBI" id="CHEBI:58437"/>
        <note>ligand shared between two neighboring subunits</note>
    </ligand>
</feature>
<dbReference type="NCBIfam" id="TIGR00552">
    <property type="entry name" value="nadE"/>
    <property type="match status" value="1"/>
</dbReference>
<evidence type="ECO:0000256" key="2">
    <source>
        <dbReference type="ARBA" id="ARBA00007145"/>
    </source>
</evidence>
<dbReference type="NCBIfam" id="NF010588">
    <property type="entry name" value="PRK13981.1"/>
    <property type="match status" value="1"/>
</dbReference>
<dbReference type="FunFam" id="3.40.50.620:FF:000106">
    <property type="entry name" value="Glutamine-dependent NAD(+) synthetase"/>
    <property type="match status" value="1"/>
</dbReference>
<dbReference type="Gene3D" id="3.60.110.10">
    <property type="entry name" value="Carbon-nitrogen hydrolase"/>
    <property type="match status" value="1"/>
</dbReference>
<dbReference type="InterPro" id="IPR036526">
    <property type="entry name" value="C-N_Hydrolase_sf"/>
</dbReference>
<comment type="pathway">
    <text evidence="1 7 8">Cofactor biosynthesis; NAD(+) biosynthesis; NAD(+) from deamido-NAD(+) (L-Gln route): step 1/1.</text>
</comment>
<dbReference type="HAMAP" id="MF_02090">
    <property type="entry name" value="NadE_glutamine_dep"/>
    <property type="match status" value="1"/>
</dbReference>
<feature type="binding site" evidence="7">
    <location>
        <position position="403"/>
    </location>
    <ligand>
        <name>deamido-NAD(+)</name>
        <dbReference type="ChEBI" id="CHEBI:58437"/>
        <note>ligand shared between two neighboring subunits</note>
    </ligand>
</feature>